<dbReference type="InterPro" id="IPR007404">
    <property type="entry name" value="YdjM-like"/>
</dbReference>
<dbReference type="AlphaFoldDB" id="A0A2T0L9V3"/>
<evidence type="ECO:0000313" key="1">
    <source>
        <dbReference type="EMBL" id="PRX38521.1"/>
    </source>
</evidence>
<evidence type="ECO:0000313" key="2">
    <source>
        <dbReference type="Proteomes" id="UP000237797"/>
    </source>
</evidence>
<name>A0A2T0L9V3_9BACL</name>
<organism evidence="1 2">
    <name type="scientific">Planifilum fimeticola</name>
    <dbReference type="NCBI Taxonomy" id="201975"/>
    <lineage>
        <taxon>Bacteria</taxon>
        <taxon>Bacillati</taxon>
        <taxon>Bacillota</taxon>
        <taxon>Bacilli</taxon>
        <taxon>Bacillales</taxon>
        <taxon>Thermoactinomycetaceae</taxon>
        <taxon>Planifilum</taxon>
    </lineage>
</organism>
<keyword evidence="2" id="KW-1185">Reference proteome</keyword>
<comment type="caution">
    <text evidence="1">The sequence shown here is derived from an EMBL/GenBank/DDBJ whole genome shotgun (WGS) entry which is preliminary data.</text>
</comment>
<gene>
    <name evidence="1" type="ORF">CLV97_1538</name>
</gene>
<sequence length="199" mass="22454">MEMFCRNYLNRKSVWSRADQLDPGSFLLGLFLLLASALPHRTFAHSLLALGMITWVTDILEPERAPVVFAGYLSHLVADSLTPHGVPWLWPSQRCFRIARIPTGSGMDHVIGVAELRHCSAPSSSGGSVKRKAPRNGVPRLLTNPAEKPLGLYANWKKIEKNRRIKDPPWGPLFLFQRSKAIFLMFWQTAVRRHCSVTL</sequence>
<dbReference type="Proteomes" id="UP000237797">
    <property type="component" value="Unassembled WGS sequence"/>
</dbReference>
<protein>
    <submittedName>
        <fullName evidence="1">LexA-binding, inner membrane-associated putative hydrolase</fullName>
    </submittedName>
</protein>
<feature type="non-terminal residue" evidence="1">
    <location>
        <position position="199"/>
    </location>
</feature>
<proteinExistence type="predicted"/>
<reference evidence="1 2" key="1">
    <citation type="submission" date="2018-03" db="EMBL/GenBank/DDBJ databases">
        <title>Genomic Encyclopedia of Archaeal and Bacterial Type Strains, Phase II (KMG-II): from individual species to whole genera.</title>
        <authorList>
            <person name="Goeker M."/>
        </authorList>
    </citation>
    <scope>NUCLEOTIDE SEQUENCE [LARGE SCALE GENOMIC DNA]</scope>
    <source>
        <strain evidence="1 2">DSM 44946</strain>
    </source>
</reference>
<dbReference type="GO" id="GO:0016787">
    <property type="term" value="F:hydrolase activity"/>
    <property type="evidence" value="ECO:0007669"/>
    <property type="project" value="UniProtKB-KW"/>
</dbReference>
<accession>A0A2T0L9V3</accession>
<dbReference type="Pfam" id="PF04307">
    <property type="entry name" value="YdjM"/>
    <property type="match status" value="1"/>
</dbReference>
<keyword evidence="1" id="KW-0378">Hydrolase</keyword>
<dbReference type="EMBL" id="PVNE01000053">
    <property type="protein sequence ID" value="PRX38521.1"/>
    <property type="molecule type" value="Genomic_DNA"/>
</dbReference>